<dbReference type="NCBIfam" id="TIGR04282">
    <property type="entry name" value="glyco_like_cofC"/>
    <property type="match status" value="1"/>
</dbReference>
<dbReference type="Pfam" id="PF09837">
    <property type="entry name" value="DUF2064"/>
    <property type="match status" value="1"/>
</dbReference>
<dbReference type="Proteomes" id="UP000315252">
    <property type="component" value="Unassembled WGS sequence"/>
</dbReference>
<protein>
    <submittedName>
        <fullName evidence="1">Glycosyltransferase</fullName>
    </submittedName>
</protein>
<proteinExistence type="predicted"/>
<keyword evidence="1" id="KW-0808">Transferase</keyword>
<sequence length="204" mass="22819">MARRSLGTLVVMGRLPQVGVGKRRLARDVGDLAAWRFYRNTLKALLRRLGRDRRWQVCLAITPDQAVSKVAGVPREVSVVPQGRGDLGQRMGRFLRRLPRGPVVIIGSDIPGIEPRHLTRAFRVLGRKSWVFGPAADGGYWLVGAARRPRLRMPLPFDQVRWSSPQTLSDTLSGLRGASYGLLEQLDDIDSGADLDRYRRAVSR</sequence>
<organism evidence="1 2">
    <name type="scientific">Denitrobaculum tricleocarpae</name>
    <dbReference type="NCBI Taxonomy" id="2591009"/>
    <lineage>
        <taxon>Bacteria</taxon>
        <taxon>Pseudomonadati</taxon>
        <taxon>Pseudomonadota</taxon>
        <taxon>Alphaproteobacteria</taxon>
        <taxon>Rhodospirillales</taxon>
        <taxon>Rhodospirillaceae</taxon>
        <taxon>Denitrobaculum</taxon>
    </lineage>
</organism>
<evidence type="ECO:0000313" key="2">
    <source>
        <dbReference type="Proteomes" id="UP000315252"/>
    </source>
</evidence>
<dbReference type="Gene3D" id="3.90.550.10">
    <property type="entry name" value="Spore Coat Polysaccharide Biosynthesis Protein SpsA, Chain A"/>
    <property type="match status" value="1"/>
</dbReference>
<dbReference type="InterPro" id="IPR029044">
    <property type="entry name" value="Nucleotide-diphossugar_trans"/>
</dbReference>
<gene>
    <name evidence="1" type="ORF">FKG95_02650</name>
</gene>
<dbReference type="SUPFAM" id="SSF53448">
    <property type="entry name" value="Nucleotide-diphospho-sugar transferases"/>
    <property type="match status" value="1"/>
</dbReference>
<dbReference type="RefSeq" id="WP_142894745.1">
    <property type="nucleotide sequence ID" value="NZ_ML660052.1"/>
</dbReference>
<dbReference type="PANTHER" id="PTHR36529:SF1">
    <property type="entry name" value="GLYCOSYLTRANSFERASE"/>
    <property type="match status" value="1"/>
</dbReference>
<name>A0A545U221_9PROT</name>
<keyword evidence="2" id="KW-1185">Reference proteome</keyword>
<accession>A0A545U221</accession>
<evidence type="ECO:0000313" key="1">
    <source>
        <dbReference type="EMBL" id="TQV83508.1"/>
    </source>
</evidence>
<dbReference type="PANTHER" id="PTHR36529">
    <property type="entry name" value="SLL1095 PROTEIN"/>
    <property type="match status" value="1"/>
</dbReference>
<dbReference type="InterPro" id="IPR018641">
    <property type="entry name" value="Trfase_1_rSAM/seldom-assoc"/>
</dbReference>
<dbReference type="OrthoDB" id="9798250at2"/>
<reference evidence="1 2" key="1">
    <citation type="submission" date="2019-06" db="EMBL/GenBank/DDBJ databases">
        <title>Whole genome sequence for Rhodospirillaceae sp. R148.</title>
        <authorList>
            <person name="Wang G."/>
        </authorList>
    </citation>
    <scope>NUCLEOTIDE SEQUENCE [LARGE SCALE GENOMIC DNA]</scope>
    <source>
        <strain evidence="1 2">R148</strain>
    </source>
</reference>
<dbReference type="GO" id="GO:0016740">
    <property type="term" value="F:transferase activity"/>
    <property type="evidence" value="ECO:0007669"/>
    <property type="project" value="UniProtKB-KW"/>
</dbReference>
<dbReference type="AlphaFoldDB" id="A0A545U221"/>
<dbReference type="EMBL" id="VHSH01000001">
    <property type="protein sequence ID" value="TQV83508.1"/>
    <property type="molecule type" value="Genomic_DNA"/>
</dbReference>
<comment type="caution">
    <text evidence="1">The sequence shown here is derived from an EMBL/GenBank/DDBJ whole genome shotgun (WGS) entry which is preliminary data.</text>
</comment>